<feature type="chain" id="PRO_5015602468" evidence="1">
    <location>
        <begin position="18"/>
        <end position="274"/>
    </location>
</feature>
<dbReference type="Pfam" id="PF14054">
    <property type="entry name" value="DUF4249"/>
    <property type="match status" value="1"/>
</dbReference>
<dbReference type="EMBL" id="CP029186">
    <property type="protein sequence ID" value="AWH86144.1"/>
    <property type="molecule type" value="Genomic_DNA"/>
</dbReference>
<evidence type="ECO:0000313" key="2">
    <source>
        <dbReference type="EMBL" id="AWH86144.1"/>
    </source>
</evidence>
<feature type="signal peptide" evidence="1">
    <location>
        <begin position="1"/>
        <end position="17"/>
    </location>
</feature>
<name>A0A2S1R0K5_9FLAO</name>
<dbReference type="AlphaFoldDB" id="A0A2S1R0K5"/>
<dbReference type="InterPro" id="IPR025345">
    <property type="entry name" value="DUF4249"/>
</dbReference>
<reference evidence="2 3" key="1">
    <citation type="submission" date="2018-04" db="EMBL/GenBank/DDBJ databases">
        <title>Genome sequencing of Flavobacterium sp. HYN0059.</title>
        <authorList>
            <person name="Yi H."/>
            <person name="Baek C."/>
        </authorList>
    </citation>
    <scope>NUCLEOTIDE SEQUENCE [LARGE SCALE GENOMIC DNA]</scope>
    <source>
        <strain evidence="2 3">HYN0059</strain>
    </source>
</reference>
<sequence>MKNIKYILLLITITLLASCEHVVDVDLDTAPPRLVVDASINWEKDTDGSQQTIRLTTTAPYYQNEVPPASGATVFITNTSGNVFNFIEDPGTGNYNCIDFVPQIGETYVLTINYQGQTYTATDKLYATPDIAYTTQDNEGGFFNDSVEVRFFFMDNGSEDNFYIYRFDTDLMPYPDYDAIDDEFFQGNEMFGIYDHEDFEPGDVLKIRLYGVSQRYYNYMDQLIDIAEGGAGSGPFQTVPANVRGNIVNQASPDNYALGYFRLGQVDTLDYVIQ</sequence>
<protein>
    <submittedName>
        <fullName evidence="2">DUF4249 domain-containing protein</fullName>
    </submittedName>
</protein>
<dbReference type="KEGG" id="falb:HYN59_13950"/>
<proteinExistence type="predicted"/>
<dbReference type="RefSeq" id="WP_108778861.1">
    <property type="nucleotide sequence ID" value="NZ_CP029186.1"/>
</dbReference>
<evidence type="ECO:0000256" key="1">
    <source>
        <dbReference type="SAM" id="SignalP"/>
    </source>
</evidence>
<keyword evidence="3" id="KW-1185">Reference proteome</keyword>
<accession>A0A2S1R0K5</accession>
<dbReference type="OrthoDB" id="1430047at2"/>
<organism evidence="2 3">
    <name type="scientific">Flavobacterium album</name>
    <dbReference type="NCBI Taxonomy" id="2175091"/>
    <lineage>
        <taxon>Bacteria</taxon>
        <taxon>Pseudomonadati</taxon>
        <taxon>Bacteroidota</taxon>
        <taxon>Flavobacteriia</taxon>
        <taxon>Flavobacteriales</taxon>
        <taxon>Flavobacteriaceae</taxon>
        <taxon>Flavobacterium</taxon>
    </lineage>
</organism>
<dbReference type="Proteomes" id="UP000244929">
    <property type="component" value="Chromosome"/>
</dbReference>
<evidence type="ECO:0000313" key="3">
    <source>
        <dbReference type="Proteomes" id="UP000244929"/>
    </source>
</evidence>
<keyword evidence="1" id="KW-0732">Signal</keyword>
<gene>
    <name evidence="2" type="ORF">HYN59_13950</name>
</gene>
<dbReference type="PROSITE" id="PS51257">
    <property type="entry name" value="PROKAR_LIPOPROTEIN"/>
    <property type="match status" value="1"/>
</dbReference>